<evidence type="ECO:0000259" key="2">
    <source>
        <dbReference type="Pfam" id="PF01592"/>
    </source>
</evidence>
<reference evidence="4" key="1">
    <citation type="submission" date="2016-10" db="EMBL/GenBank/DDBJ databases">
        <authorList>
            <person name="Varghese N."/>
        </authorList>
    </citation>
    <scope>NUCLEOTIDE SEQUENCE [LARGE SCALE GENOMIC DNA]</scope>
    <source>
        <strain evidence="4">DSM 17980</strain>
    </source>
</reference>
<proteinExistence type="inferred from homology"/>
<dbReference type="Proteomes" id="UP000183508">
    <property type="component" value="Unassembled WGS sequence"/>
</dbReference>
<evidence type="ECO:0000256" key="1">
    <source>
        <dbReference type="ARBA" id="ARBA00006420"/>
    </source>
</evidence>
<dbReference type="GO" id="GO:0051536">
    <property type="term" value="F:iron-sulfur cluster binding"/>
    <property type="evidence" value="ECO:0007669"/>
    <property type="project" value="InterPro"/>
</dbReference>
<dbReference type="STRING" id="392015.SAMN05421543_101307"/>
<dbReference type="NCBIfam" id="TIGR01994">
    <property type="entry name" value="SUF_scaf_2"/>
    <property type="match status" value="1"/>
</dbReference>
<name>A0A1I7FKC9_9BACL</name>
<organism evidence="3 4">
    <name type="scientific">Alicyclobacillus macrosporangiidus</name>
    <dbReference type="NCBI Taxonomy" id="392015"/>
    <lineage>
        <taxon>Bacteria</taxon>
        <taxon>Bacillati</taxon>
        <taxon>Bacillota</taxon>
        <taxon>Bacilli</taxon>
        <taxon>Bacillales</taxon>
        <taxon>Alicyclobacillaceae</taxon>
        <taxon>Alicyclobacillus</taxon>
    </lineage>
</organism>
<evidence type="ECO:0000313" key="4">
    <source>
        <dbReference type="Proteomes" id="UP000183508"/>
    </source>
</evidence>
<dbReference type="SUPFAM" id="SSF82649">
    <property type="entry name" value="SufE/NifU"/>
    <property type="match status" value="1"/>
</dbReference>
<dbReference type="CDD" id="cd06664">
    <property type="entry name" value="IscU_like"/>
    <property type="match status" value="1"/>
</dbReference>
<dbReference type="FunFam" id="3.90.1010.10:FF:000002">
    <property type="entry name" value="Iron-sulfur cluster assembly scaffold protein NifU"/>
    <property type="match status" value="1"/>
</dbReference>
<dbReference type="OrthoDB" id="9804157at2"/>
<dbReference type="GO" id="GO:0016226">
    <property type="term" value="P:iron-sulfur cluster assembly"/>
    <property type="evidence" value="ECO:0007669"/>
    <property type="project" value="InterPro"/>
</dbReference>
<accession>A0A1I7FKC9</accession>
<dbReference type="Pfam" id="PF01592">
    <property type="entry name" value="NifU_N"/>
    <property type="match status" value="1"/>
</dbReference>
<dbReference type="InterPro" id="IPR002871">
    <property type="entry name" value="NIF_FeS_clus_asmbl_NifU_N"/>
</dbReference>
<dbReference type="EMBL" id="FPBV01000001">
    <property type="protein sequence ID" value="SFU36633.1"/>
    <property type="molecule type" value="Genomic_DNA"/>
</dbReference>
<dbReference type="AlphaFoldDB" id="A0A1I7FKC9"/>
<dbReference type="PANTHER" id="PTHR10093">
    <property type="entry name" value="IRON-SULFUR CLUSTER ASSEMBLY ENZYME NIFU HOMOLOG"/>
    <property type="match status" value="1"/>
</dbReference>
<dbReference type="RefSeq" id="WP_074948858.1">
    <property type="nucleotide sequence ID" value="NZ_FPBV01000001.1"/>
</dbReference>
<comment type="similarity">
    <text evidence="1">Belongs to the NifU family.</text>
</comment>
<protein>
    <submittedName>
        <fullName evidence="3">Nitrogen fixation protein NifU</fullName>
    </submittedName>
</protein>
<feature type="domain" description="NIF system FeS cluster assembly NifU N-terminal" evidence="2">
    <location>
        <begin position="7"/>
        <end position="124"/>
    </location>
</feature>
<dbReference type="eggNOG" id="COG0822">
    <property type="taxonomic scope" value="Bacteria"/>
</dbReference>
<sequence length="146" mass="16018">MQLDDLYRQVIMDHYQRPRNLGDLEGGTVTVDLRNPSCGDEIRLQLLVEDGIVKDVRFRGAGCSISMSSASMMTEAIKGKPVAEALRLSHTFRAMVRGEDVDRDDLGDLEALQGVSKFPARVKCATLAWQALERAVGHDEADGGTN</sequence>
<gene>
    <name evidence="3" type="ORF">SAMN05421543_101307</name>
</gene>
<evidence type="ECO:0000313" key="3">
    <source>
        <dbReference type="EMBL" id="SFU36633.1"/>
    </source>
</evidence>
<dbReference type="Gene3D" id="3.90.1010.10">
    <property type="match status" value="1"/>
</dbReference>
<dbReference type="GO" id="GO:0005506">
    <property type="term" value="F:iron ion binding"/>
    <property type="evidence" value="ECO:0007669"/>
    <property type="project" value="InterPro"/>
</dbReference>
<keyword evidence="4" id="KW-1185">Reference proteome</keyword>